<dbReference type="InterPro" id="IPR009760">
    <property type="entry name" value="DUF1328"/>
</dbReference>
<name>A0A7S8FEM1_9BACT</name>
<keyword evidence="1" id="KW-1003">Cell membrane</keyword>
<dbReference type="EMBL" id="CP047423">
    <property type="protein sequence ID" value="QPD04467.1"/>
    <property type="molecule type" value="Genomic_DNA"/>
</dbReference>
<evidence type="ECO:0000313" key="6">
    <source>
        <dbReference type="EMBL" id="QPD04467.1"/>
    </source>
</evidence>
<accession>A0A7S8FEM1</accession>
<keyword evidence="3 5" id="KW-1133">Transmembrane helix</keyword>
<sequence length="60" mass="6215">MTLLKWAAVFFIVSVVAGLLGFTGLAAGAAALAQVSFYLFLGIFLILLTAGLIVANKVID</sequence>
<feature type="transmembrane region" description="Helical" evidence="5">
    <location>
        <begin position="37"/>
        <end position="55"/>
    </location>
</feature>
<dbReference type="KEGG" id="nkf:Nkreftii_002241"/>
<dbReference type="PIRSF" id="PIRSF036466">
    <property type="entry name" value="UCP036466"/>
    <property type="match status" value="1"/>
</dbReference>
<protein>
    <submittedName>
        <fullName evidence="6">Uncharacterized protein</fullName>
    </submittedName>
</protein>
<evidence type="ECO:0000256" key="4">
    <source>
        <dbReference type="ARBA" id="ARBA00023136"/>
    </source>
</evidence>
<keyword evidence="4 5" id="KW-0472">Membrane</keyword>
<reference evidence="6 7" key="1">
    <citation type="journal article" date="2020" name="ISME J.">
        <title>Enrichment and physiological characterization of a novel comammox Nitrospira indicates ammonium inhibition of complete nitrification.</title>
        <authorList>
            <person name="Sakoula D."/>
            <person name="Koch H."/>
            <person name="Frank J."/>
            <person name="Jetten M.S.M."/>
            <person name="van Kessel M.A.H.J."/>
            <person name="Lucker S."/>
        </authorList>
    </citation>
    <scope>NUCLEOTIDE SEQUENCE [LARGE SCALE GENOMIC DNA]</scope>
    <source>
        <strain evidence="6">Comreactor17</strain>
    </source>
</reference>
<dbReference type="Pfam" id="PF07043">
    <property type="entry name" value="DUF1328"/>
    <property type="match status" value="1"/>
</dbReference>
<dbReference type="HAMAP" id="MF_01361">
    <property type="entry name" value="UPF0391"/>
    <property type="match status" value="1"/>
</dbReference>
<keyword evidence="2 5" id="KW-0812">Transmembrane</keyword>
<evidence type="ECO:0000313" key="7">
    <source>
        <dbReference type="Proteomes" id="UP000593737"/>
    </source>
</evidence>
<evidence type="ECO:0000256" key="2">
    <source>
        <dbReference type="ARBA" id="ARBA00022692"/>
    </source>
</evidence>
<evidence type="ECO:0000256" key="5">
    <source>
        <dbReference type="SAM" id="Phobius"/>
    </source>
</evidence>
<feature type="transmembrane region" description="Helical" evidence="5">
    <location>
        <begin position="7"/>
        <end position="31"/>
    </location>
</feature>
<organism evidence="6 7">
    <name type="scientific">Candidatus Nitrospira kreftii</name>
    <dbReference type="NCBI Taxonomy" id="2652173"/>
    <lineage>
        <taxon>Bacteria</taxon>
        <taxon>Pseudomonadati</taxon>
        <taxon>Nitrospirota</taxon>
        <taxon>Nitrospiria</taxon>
        <taxon>Nitrospirales</taxon>
        <taxon>Nitrospiraceae</taxon>
        <taxon>Nitrospira</taxon>
    </lineage>
</organism>
<dbReference type="AlphaFoldDB" id="A0A7S8FEM1"/>
<dbReference type="GO" id="GO:0005886">
    <property type="term" value="C:plasma membrane"/>
    <property type="evidence" value="ECO:0007669"/>
    <property type="project" value="InterPro"/>
</dbReference>
<dbReference type="Proteomes" id="UP000593737">
    <property type="component" value="Chromosome"/>
</dbReference>
<proteinExistence type="inferred from homology"/>
<evidence type="ECO:0000256" key="1">
    <source>
        <dbReference type="ARBA" id="ARBA00022475"/>
    </source>
</evidence>
<gene>
    <name evidence="6" type="ORF">Nkreftii_002241</name>
</gene>
<evidence type="ECO:0000256" key="3">
    <source>
        <dbReference type="ARBA" id="ARBA00022989"/>
    </source>
</evidence>